<keyword evidence="6" id="KW-1185">Reference proteome</keyword>
<dbReference type="Pfam" id="PF13378">
    <property type="entry name" value="MR_MLE_C"/>
    <property type="match status" value="1"/>
</dbReference>
<evidence type="ECO:0000313" key="6">
    <source>
        <dbReference type="Proteomes" id="UP000825123"/>
    </source>
</evidence>
<dbReference type="EMBL" id="AP024597">
    <property type="protein sequence ID" value="BCU71545.1"/>
    <property type="molecule type" value="Genomic_DNA"/>
</dbReference>
<proteinExistence type="predicted"/>
<dbReference type="InterPro" id="IPR046945">
    <property type="entry name" value="RHMD-like"/>
</dbReference>
<accession>A0A8D5U850</accession>
<evidence type="ECO:0000259" key="4">
    <source>
        <dbReference type="SMART" id="SM00922"/>
    </source>
</evidence>
<keyword evidence="3" id="KW-0460">Magnesium</keyword>
<dbReference type="SFLD" id="SFLDS00001">
    <property type="entry name" value="Enolase"/>
    <property type="match status" value="1"/>
</dbReference>
<dbReference type="RefSeq" id="WP_221288358.1">
    <property type="nucleotide sequence ID" value="NZ_AP024597.1"/>
</dbReference>
<dbReference type="PANTHER" id="PTHR13794:SF58">
    <property type="entry name" value="MITOCHONDRIAL ENOLASE SUPERFAMILY MEMBER 1"/>
    <property type="match status" value="1"/>
</dbReference>
<dbReference type="Proteomes" id="UP000825123">
    <property type="component" value="Chromosome"/>
</dbReference>
<gene>
    <name evidence="5" type="ORF">KN1_28420</name>
</gene>
<feature type="domain" description="Mandelate racemase/muconate lactonizing enzyme C-terminal" evidence="4">
    <location>
        <begin position="168"/>
        <end position="270"/>
    </location>
</feature>
<dbReference type="InterPro" id="IPR029017">
    <property type="entry name" value="Enolase-like_N"/>
</dbReference>
<dbReference type="KEGG" id="csty:KN1_28420"/>
<dbReference type="InterPro" id="IPR013342">
    <property type="entry name" value="Mandelate_racemase_C"/>
</dbReference>
<dbReference type="InterPro" id="IPR029065">
    <property type="entry name" value="Enolase_C-like"/>
</dbReference>
<reference evidence="5 6" key="1">
    <citation type="submission" date="2021-04" db="EMBL/GenBank/DDBJ databases">
        <title>Complete genome sequence of Stygiolobus sp. KN-1.</title>
        <authorList>
            <person name="Nakamura K."/>
            <person name="Sakai H."/>
            <person name="Kurosawa N."/>
        </authorList>
    </citation>
    <scope>NUCLEOTIDE SEQUENCE [LARGE SCALE GENOMIC DNA]</scope>
    <source>
        <strain evidence="5 6">KN-1</strain>
    </source>
</reference>
<sequence>MIRKVDPVLNILTVRRRSIKIEKVSVLKTKVITRESYPYAKPTDYYNLNSMSPFKSAFMDEICFISLDTDDGTRSVLETSKQVCDFVSGTLSTHLIGQELSNITMIWDLLYRYTLPIGRTGLALHAVSAVNLLMYDALAKSLGIPVYVLLGGKTRDKVKAYASHLHPSKELEDEARKYVEEGYTAMKMRFCCGPADPLAVDKNVELVKRIRDSVGYSVELAGDAWMSWNLIFSLKMMRRLEKYEMSWVEEPLLPDDFDGYKYLTKSTDTPVAAGEHHYHVYDFKRLLDSGVRILQPDSLWVGGITPMKRIVGIAEAYGAVVIPHTSNIYNLHFIISEPESIAPMAEYLTKYRWLEDEVENPPKPENGYFKLGEEEGFGIKYKFKVDNER</sequence>
<comment type="cofactor">
    <cofactor evidence="1">
        <name>Mg(2+)</name>
        <dbReference type="ChEBI" id="CHEBI:18420"/>
    </cofactor>
</comment>
<dbReference type="SUPFAM" id="SSF51604">
    <property type="entry name" value="Enolase C-terminal domain-like"/>
    <property type="match status" value="1"/>
</dbReference>
<dbReference type="PANTHER" id="PTHR13794">
    <property type="entry name" value="ENOLASE SUPERFAMILY, MANDELATE RACEMASE"/>
    <property type="match status" value="1"/>
</dbReference>
<name>A0A8D5U850_9CREN</name>
<dbReference type="SMART" id="SM00922">
    <property type="entry name" value="MR_MLE"/>
    <property type="match status" value="1"/>
</dbReference>
<protein>
    <submittedName>
        <fullName evidence="5">L-rhamnonate dehydratase</fullName>
    </submittedName>
</protein>
<dbReference type="AlphaFoldDB" id="A0A8D5U850"/>
<dbReference type="GeneID" id="66164557"/>
<evidence type="ECO:0000256" key="3">
    <source>
        <dbReference type="ARBA" id="ARBA00022842"/>
    </source>
</evidence>
<evidence type="ECO:0000256" key="1">
    <source>
        <dbReference type="ARBA" id="ARBA00001946"/>
    </source>
</evidence>
<dbReference type="InterPro" id="IPR013341">
    <property type="entry name" value="Mandelate_racemase_N_dom"/>
</dbReference>
<dbReference type="Pfam" id="PF02746">
    <property type="entry name" value="MR_MLE_N"/>
    <property type="match status" value="1"/>
</dbReference>
<dbReference type="GO" id="GO:0000287">
    <property type="term" value="F:magnesium ion binding"/>
    <property type="evidence" value="ECO:0007669"/>
    <property type="project" value="TreeGrafter"/>
</dbReference>
<dbReference type="GO" id="GO:0016836">
    <property type="term" value="F:hydro-lyase activity"/>
    <property type="evidence" value="ECO:0007669"/>
    <property type="project" value="TreeGrafter"/>
</dbReference>
<keyword evidence="2" id="KW-0479">Metal-binding</keyword>
<dbReference type="SFLD" id="SFLDG00179">
    <property type="entry name" value="mandelate_racemase"/>
    <property type="match status" value="1"/>
</dbReference>
<dbReference type="InterPro" id="IPR036849">
    <property type="entry name" value="Enolase-like_C_sf"/>
</dbReference>
<dbReference type="Gene3D" id="3.30.390.10">
    <property type="entry name" value="Enolase-like, N-terminal domain"/>
    <property type="match status" value="1"/>
</dbReference>
<dbReference type="GO" id="GO:0016052">
    <property type="term" value="P:carbohydrate catabolic process"/>
    <property type="evidence" value="ECO:0007669"/>
    <property type="project" value="TreeGrafter"/>
</dbReference>
<evidence type="ECO:0000256" key="2">
    <source>
        <dbReference type="ARBA" id="ARBA00022723"/>
    </source>
</evidence>
<dbReference type="SUPFAM" id="SSF54826">
    <property type="entry name" value="Enolase N-terminal domain-like"/>
    <property type="match status" value="1"/>
</dbReference>
<organism evidence="5 6">
    <name type="scientific">Stygiolobus caldivivus</name>
    <dbReference type="NCBI Taxonomy" id="2824673"/>
    <lineage>
        <taxon>Archaea</taxon>
        <taxon>Thermoproteota</taxon>
        <taxon>Thermoprotei</taxon>
        <taxon>Sulfolobales</taxon>
        <taxon>Sulfolobaceae</taxon>
        <taxon>Stygiolobus</taxon>
    </lineage>
</organism>
<dbReference type="Gene3D" id="3.20.20.120">
    <property type="entry name" value="Enolase-like C-terminal domain"/>
    <property type="match status" value="1"/>
</dbReference>
<evidence type="ECO:0000313" key="5">
    <source>
        <dbReference type="EMBL" id="BCU71545.1"/>
    </source>
</evidence>